<keyword evidence="10" id="KW-1185">Reference proteome</keyword>
<keyword evidence="2" id="KW-0813">Transport</keyword>
<protein>
    <submittedName>
        <fullName evidence="9">Polyol transporter 1</fullName>
    </submittedName>
</protein>
<dbReference type="InterPro" id="IPR036259">
    <property type="entry name" value="MFS_trans_sf"/>
</dbReference>
<dbReference type="PANTHER" id="PTHR48020:SF49">
    <property type="entry name" value="SUGAR TRANSPORTER"/>
    <property type="match status" value="1"/>
</dbReference>
<evidence type="ECO:0000259" key="8">
    <source>
        <dbReference type="PROSITE" id="PS50850"/>
    </source>
</evidence>
<keyword evidence="3 7" id="KW-0812">Transmembrane</keyword>
<evidence type="ECO:0000256" key="3">
    <source>
        <dbReference type="ARBA" id="ARBA00022692"/>
    </source>
</evidence>
<evidence type="ECO:0000256" key="6">
    <source>
        <dbReference type="ARBA" id="ARBA00044504"/>
    </source>
</evidence>
<dbReference type="OrthoDB" id="6339427at2759"/>
<evidence type="ECO:0000256" key="4">
    <source>
        <dbReference type="ARBA" id="ARBA00022989"/>
    </source>
</evidence>
<feature type="domain" description="Major facilitator superfamily (MFS) profile" evidence="8">
    <location>
        <begin position="1"/>
        <end position="96"/>
    </location>
</feature>
<dbReference type="Gramene" id="OE9A107179T1">
    <property type="protein sequence ID" value="OE9A107179C1"/>
    <property type="gene ID" value="OE9A107179"/>
</dbReference>
<dbReference type="Proteomes" id="UP000594638">
    <property type="component" value="Unassembled WGS sequence"/>
</dbReference>
<dbReference type="AlphaFoldDB" id="A0A8S0QE76"/>
<evidence type="ECO:0000256" key="5">
    <source>
        <dbReference type="ARBA" id="ARBA00023136"/>
    </source>
</evidence>
<dbReference type="GO" id="GO:0022857">
    <property type="term" value="F:transmembrane transporter activity"/>
    <property type="evidence" value="ECO:0007669"/>
    <property type="project" value="InterPro"/>
</dbReference>
<comment type="similarity">
    <text evidence="6">Belongs to the major facilitator superfamily. Phosphate:H(+) symporter (TC 2.A.1.9) family.</text>
</comment>
<name>A0A8S0QE76_OLEEU</name>
<dbReference type="PROSITE" id="PS50850">
    <property type="entry name" value="MFS"/>
    <property type="match status" value="1"/>
</dbReference>
<keyword evidence="4 7" id="KW-1133">Transmembrane helix</keyword>
<dbReference type="InterPro" id="IPR050814">
    <property type="entry name" value="Myo-inositol_Transporter"/>
</dbReference>
<feature type="transmembrane region" description="Helical" evidence="7">
    <location>
        <begin position="50"/>
        <end position="68"/>
    </location>
</feature>
<evidence type="ECO:0000256" key="2">
    <source>
        <dbReference type="ARBA" id="ARBA00022448"/>
    </source>
</evidence>
<dbReference type="InterPro" id="IPR020846">
    <property type="entry name" value="MFS_dom"/>
</dbReference>
<feature type="transmembrane region" description="Helical" evidence="7">
    <location>
        <begin position="6"/>
        <end position="29"/>
    </location>
</feature>
<dbReference type="SUPFAM" id="SSF103473">
    <property type="entry name" value="MFS general substrate transporter"/>
    <property type="match status" value="1"/>
</dbReference>
<comment type="subcellular location">
    <subcellularLocation>
        <location evidence="1">Membrane</location>
        <topology evidence="1">Multi-pass membrane protein</topology>
    </subcellularLocation>
</comment>
<feature type="transmembrane region" description="Helical" evidence="7">
    <location>
        <begin position="74"/>
        <end position="92"/>
    </location>
</feature>
<evidence type="ECO:0000313" key="9">
    <source>
        <dbReference type="EMBL" id="CAA2963907.1"/>
    </source>
</evidence>
<gene>
    <name evidence="9" type="ORF">OLEA9_A107179</name>
</gene>
<evidence type="ECO:0000313" key="10">
    <source>
        <dbReference type="Proteomes" id="UP000594638"/>
    </source>
</evidence>
<comment type="caution">
    <text evidence="9">The sequence shown here is derived from an EMBL/GenBank/DDBJ whole genome shotgun (WGS) entry which is preliminary data.</text>
</comment>
<evidence type="ECO:0000256" key="1">
    <source>
        <dbReference type="ARBA" id="ARBA00004141"/>
    </source>
</evidence>
<dbReference type="Pfam" id="PF00083">
    <property type="entry name" value="Sugar_tr"/>
    <property type="match status" value="1"/>
</dbReference>
<reference evidence="9 10" key="1">
    <citation type="submission" date="2019-12" db="EMBL/GenBank/DDBJ databases">
        <authorList>
            <person name="Alioto T."/>
            <person name="Alioto T."/>
            <person name="Gomez Garrido J."/>
        </authorList>
    </citation>
    <scope>NUCLEOTIDE SEQUENCE [LARGE SCALE GENOMIC DNA]</scope>
</reference>
<keyword evidence="5 7" id="KW-0472">Membrane</keyword>
<dbReference type="Gene3D" id="1.20.1250.20">
    <property type="entry name" value="MFS general substrate transporter like domains"/>
    <property type="match status" value="1"/>
</dbReference>
<organism evidence="9 10">
    <name type="scientific">Olea europaea subsp. europaea</name>
    <dbReference type="NCBI Taxonomy" id="158383"/>
    <lineage>
        <taxon>Eukaryota</taxon>
        <taxon>Viridiplantae</taxon>
        <taxon>Streptophyta</taxon>
        <taxon>Embryophyta</taxon>
        <taxon>Tracheophyta</taxon>
        <taxon>Spermatophyta</taxon>
        <taxon>Magnoliopsida</taxon>
        <taxon>eudicotyledons</taxon>
        <taxon>Gunneridae</taxon>
        <taxon>Pentapetalae</taxon>
        <taxon>asterids</taxon>
        <taxon>lamiids</taxon>
        <taxon>Lamiales</taxon>
        <taxon>Oleaceae</taxon>
        <taxon>Oleeae</taxon>
        <taxon>Olea</taxon>
    </lineage>
</organism>
<accession>A0A8S0QE76</accession>
<dbReference type="InterPro" id="IPR005828">
    <property type="entry name" value="MFS_sugar_transport-like"/>
</dbReference>
<sequence length="231" mass="26071">MWAIVLCVLMTLSCVAFFSMGIGPIVWVYNSEIFSLRLRAQRCGLRVAMNRFMSGVLLMSFISLYKSITIEGAFFLFVEIAIVAWIFFYILLPETQGRTLKDMENPSDRWGGVGCGGAGGWFREKDGELQFKKLVLNGRYYIIALYISICKNPLYLEVPREMPFAKTPLHIAASKGRTSLALEILRLKPMLGTKLNLALCRHITTMKQLIGHDPDLICVPRRGGIKEPNVD</sequence>
<dbReference type="GO" id="GO:0016020">
    <property type="term" value="C:membrane"/>
    <property type="evidence" value="ECO:0007669"/>
    <property type="project" value="UniProtKB-SubCell"/>
</dbReference>
<dbReference type="EMBL" id="CACTIH010001814">
    <property type="protein sequence ID" value="CAA2963907.1"/>
    <property type="molecule type" value="Genomic_DNA"/>
</dbReference>
<evidence type="ECO:0000256" key="7">
    <source>
        <dbReference type="SAM" id="Phobius"/>
    </source>
</evidence>
<proteinExistence type="inferred from homology"/>
<dbReference type="PANTHER" id="PTHR48020">
    <property type="entry name" value="PROTON MYO-INOSITOL COTRANSPORTER"/>
    <property type="match status" value="1"/>
</dbReference>